<protein>
    <submittedName>
        <fullName evidence="2">Uncharacterized protein</fullName>
    </submittedName>
</protein>
<sequence length="104" mass="11874">MEEETTGVSSLRGKTLEAGFYSQGQYEEGSIFLNDEHRWIGRGGGECCNILSLRENVSRDREIQGHLDSIESSRVNPSMVGHECEELKERDKISQDPYPSRIRR</sequence>
<dbReference type="Proteomes" id="UP001177670">
    <property type="component" value="Unassembled WGS sequence"/>
</dbReference>
<feature type="compositionally biased region" description="Basic and acidic residues" evidence="1">
    <location>
        <begin position="82"/>
        <end position="94"/>
    </location>
</feature>
<feature type="region of interest" description="Disordered" evidence="1">
    <location>
        <begin position="76"/>
        <end position="104"/>
    </location>
</feature>
<evidence type="ECO:0000313" key="2">
    <source>
        <dbReference type="EMBL" id="KAK1127582.1"/>
    </source>
</evidence>
<evidence type="ECO:0000313" key="3">
    <source>
        <dbReference type="Proteomes" id="UP001177670"/>
    </source>
</evidence>
<keyword evidence="3" id="KW-1185">Reference proteome</keyword>
<evidence type="ECO:0000256" key="1">
    <source>
        <dbReference type="SAM" id="MobiDB-lite"/>
    </source>
</evidence>
<comment type="caution">
    <text evidence="2">The sequence shown here is derived from an EMBL/GenBank/DDBJ whole genome shotgun (WGS) entry which is preliminary data.</text>
</comment>
<accession>A0AA40FY89</accession>
<name>A0AA40FY89_9HYME</name>
<gene>
    <name evidence="2" type="ORF">K0M31_004113</name>
</gene>
<proteinExistence type="predicted"/>
<organism evidence="2 3">
    <name type="scientific">Melipona bicolor</name>
    <dbReference type="NCBI Taxonomy" id="60889"/>
    <lineage>
        <taxon>Eukaryota</taxon>
        <taxon>Metazoa</taxon>
        <taxon>Ecdysozoa</taxon>
        <taxon>Arthropoda</taxon>
        <taxon>Hexapoda</taxon>
        <taxon>Insecta</taxon>
        <taxon>Pterygota</taxon>
        <taxon>Neoptera</taxon>
        <taxon>Endopterygota</taxon>
        <taxon>Hymenoptera</taxon>
        <taxon>Apocrita</taxon>
        <taxon>Aculeata</taxon>
        <taxon>Apoidea</taxon>
        <taxon>Anthophila</taxon>
        <taxon>Apidae</taxon>
        <taxon>Melipona</taxon>
    </lineage>
</organism>
<reference evidence="2" key="1">
    <citation type="submission" date="2021-10" db="EMBL/GenBank/DDBJ databases">
        <title>Melipona bicolor Genome sequencing and assembly.</title>
        <authorList>
            <person name="Araujo N.S."/>
            <person name="Arias M.C."/>
        </authorList>
    </citation>
    <scope>NUCLEOTIDE SEQUENCE</scope>
    <source>
        <strain evidence="2">USP_2M_L1-L4_2017</strain>
        <tissue evidence="2">Whole body</tissue>
    </source>
</reference>
<dbReference type="AlphaFoldDB" id="A0AA40FY89"/>
<dbReference type="EMBL" id="JAHYIQ010000012">
    <property type="protein sequence ID" value="KAK1127582.1"/>
    <property type="molecule type" value="Genomic_DNA"/>
</dbReference>